<feature type="region of interest" description="Disordered" evidence="1">
    <location>
        <begin position="147"/>
        <end position="170"/>
    </location>
</feature>
<organism evidence="3 4">
    <name type="scientific">Caerostris extrusa</name>
    <name type="common">Bark spider</name>
    <name type="synonym">Caerostris bankana</name>
    <dbReference type="NCBI Taxonomy" id="172846"/>
    <lineage>
        <taxon>Eukaryota</taxon>
        <taxon>Metazoa</taxon>
        <taxon>Ecdysozoa</taxon>
        <taxon>Arthropoda</taxon>
        <taxon>Chelicerata</taxon>
        <taxon>Arachnida</taxon>
        <taxon>Araneae</taxon>
        <taxon>Araneomorphae</taxon>
        <taxon>Entelegynae</taxon>
        <taxon>Araneoidea</taxon>
        <taxon>Araneidae</taxon>
        <taxon>Caerostris</taxon>
    </lineage>
</organism>
<feature type="region of interest" description="Disordered" evidence="1">
    <location>
        <begin position="1"/>
        <end position="26"/>
    </location>
</feature>
<evidence type="ECO:0000256" key="2">
    <source>
        <dbReference type="SAM" id="Phobius"/>
    </source>
</evidence>
<protein>
    <submittedName>
        <fullName evidence="3">Uncharacterized protein</fullName>
    </submittedName>
</protein>
<dbReference type="Proteomes" id="UP001054945">
    <property type="component" value="Unassembled WGS sequence"/>
</dbReference>
<keyword evidence="2" id="KW-1133">Transmembrane helix</keyword>
<feature type="compositionally biased region" description="Polar residues" evidence="1">
    <location>
        <begin position="1"/>
        <end position="10"/>
    </location>
</feature>
<feature type="region of interest" description="Disordered" evidence="1">
    <location>
        <begin position="230"/>
        <end position="260"/>
    </location>
</feature>
<evidence type="ECO:0000313" key="3">
    <source>
        <dbReference type="EMBL" id="GIY04131.1"/>
    </source>
</evidence>
<feature type="compositionally biased region" description="Polar residues" evidence="1">
    <location>
        <begin position="246"/>
        <end position="257"/>
    </location>
</feature>
<comment type="caution">
    <text evidence="3">The sequence shown here is derived from an EMBL/GenBank/DDBJ whole genome shotgun (WGS) entry which is preliminary data.</text>
</comment>
<accession>A0AAV4Q6V0</accession>
<name>A0AAV4Q6V0_CAEEX</name>
<reference evidence="3 4" key="1">
    <citation type="submission" date="2021-06" db="EMBL/GenBank/DDBJ databases">
        <title>Caerostris extrusa draft genome.</title>
        <authorList>
            <person name="Kono N."/>
            <person name="Arakawa K."/>
        </authorList>
    </citation>
    <scope>NUCLEOTIDE SEQUENCE [LARGE SCALE GENOMIC DNA]</scope>
</reference>
<evidence type="ECO:0000313" key="4">
    <source>
        <dbReference type="Proteomes" id="UP001054945"/>
    </source>
</evidence>
<dbReference type="AlphaFoldDB" id="A0AAV4Q6V0"/>
<gene>
    <name evidence="3" type="ORF">CEXT_145421</name>
</gene>
<proteinExistence type="predicted"/>
<feature type="transmembrane region" description="Helical" evidence="2">
    <location>
        <begin position="77"/>
        <end position="97"/>
    </location>
</feature>
<keyword evidence="4" id="KW-1185">Reference proteome</keyword>
<evidence type="ECO:0000256" key="1">
    <source>
        <dbReference type="SAM" id="MobiDB-lite"/>
    </source>
</evidence>
<dbReference type="EMBL" id="BPLR01005673">
    <property type="protein sequence ID" value="GIY04131.1"/>
    <property type="molecule type" value="Genomic_DNA"/>
</dbReference>
<keyword evidence="2" id="KW-0472">Membrane</keyword>
<sequence>MSLIALTQPTELEPSTPKQKKKKKGTATNWIPMFQNTPRSTDGAIPRWQDLFASRRPTSCSTSTSIKFRKLDAINHGIILMVGIGILFFLCVTEIIFQLSSSISLTSYLPTNSAINFYEVTLLIVPLFLKTNVLNCLTQNLKPSISQTKETKKEGTSTNRIPMFQNTPRSHRRCHTQMTGSICHSKANIMLNFHKYQVQEVRCNQSRNALIVGTGILFFCTVNALPSPQNLNLPSPKQKKEKKEGTATNRIPMLQNTPDPPMAPFPDARIHLPLGGRHLAQLPQVSSPGNHISFVIINIFHVLPPHNVAINFHDATLLIVPLFLKTNVLNCPDTELEPSISKTKRRKKEGTATNRIPMFQNTPRSHRRRHSQMPIRRSDSFATRPTSCSTSTSIKFTKLDAINH</sequence>
<keyword evidence="2" id="KW-0812">Transmembrane</keyword>
<feature type="compositionally biased region" description="Polar residues" evidence="1">
    <location>
        <begin position="156"/>
        <end position="168"/>
    </location>
</feature>